<evidence type="ECO:0000313" key="2">
    <source>
        <dbReference type="EMBL" id="MWV46812.1"/>
    </source>
</evidence>
<dbReference type="Proteomes" id="UP000460318">
    <property type="component" value="Unassembled WGS sequence"/>
</dbReference>
<keyword evidence="3" id="KW-1185">Reference proteome</keyword>
<proteinExistence type="predicted"/>
<dbReference type="EMBL" id="WUBI01000005">
    <property type="protein sequence ID" value="MWV46812.1"/>
    <property type="molecule type" value="Genomic_DNA"/>
</dbReference>
<name>A0A7X3IMQ6_9BACL</name>
<keyword evidence="1" id="KW-0812">Transmembrane</keyword>
<evidence type="ECO:0000313" key="3">
    <source>
        <dbReference type="Proteomes" id="UP000460318"/>
    </source>
</evidence>
<sequence length="76" mass="9223">MHSTHSDSIPVWGIVLVICILLAQSSWLFMNARRHTKYYWIWGIVGLIQCPSPLIAYWFIYIYWPRRKERQKNQNK</sequence>
<keyword evidence="1" id="KW-1133">Transmembrane helix</keyword>
<accession>A0A7X3IMQ6</accession>
<comment type="caution">
    <text evidence="2">The sequence shown here is derived from an EMBL/GenBank/DDBJ whole genome shotgun (WGS) entry which is preliminary data.</text>
</comment>
<reference evidence="2 3" key="1">
    <citation type="submission" date="2019-12" db="EMBL/GenBank/DDBJ databases">
        <title>Paenibacillus sp. nov., an endophytic bacterium isolated from the stem of Dendrobium.</title>
        <authorList>
            <person name="Zhao R."/>
        </authorList>
    </citation>
    <scope>NUCLEOTIDE SEQUENCE [LARGE SCALE GENOMIC DNA]</scope>
    <source>
        <strain evidence="2 3">HJL G12</strain>
    </source>
</reference>
<feature type="transmembrane region" description="Helical" evidence="1">
    <location>
        <begin position="39"/>
        <end position="64"/>
    </location>
</feature>
<dbReference type="RefSeq" id="WP_160500411.1">
    <property type="nucleotide sequence ID" value="NZ_WUBI01000005.1"/>
</dbReference>
<keyword evidence="1" id="KW-0472">Membrane</keyword>
<protein>
    <submittedName>
        <fullName evidence="2">Transcriptional regulator</fullName>
    </submittedName>
</protein>
<gene>
    <name evidence="2" type="ORF">GRF59_24695</name>
</gene>
<dbReference type="AlphaFoldDB" id="A0A7X3IMQ6"/>
<feature type="transmembrane region" description="Helical" evidence="1">
    <location>
        <begin position="9"/>
        <end position="27"/>
    </location>
</feature>
<organism evidence="2 3">
    <name type="scientific">Paenibacillus dendrobii</name>
    <dbReference type="NCBI Taxonomy" id="2691084"/>
    <lineage>
        <taxon>Bacteria</taxon>
        <taxon>Bacillati</taxon>
        <taxon>Bacillota</taxon>
        <taxon>Bacilli</taxon>
        <taxon>Bacillales</taxon>
        <taxon>Paenibacillaceae</taxon>
        <taxon>Paenibacillus</taxon>
    </lineage>
</organism>
<evidence type="ECO:0000256" key="1">
    <source>
        <dbReference type="SAM" id="Phobius"/>
    </source>
</evidence>